<sequence length="158" mass="18047">MPWYFIRHLFLLLCAMAFVPAYAAISDTEVSVPSHVKIKVKPVVSNQVNQPVDFKELTEEEPVQSPVSEGHVSQDSYAIFNYQRFTSHLRENIDDEHVDSVSDLTSPFYADAGYAYGLHTTVWRQNRATFNHFVSDHRLSGWKETNAMYVALNSQFSA</sequence>
<evidence type="ECO:0000256" key="1">
    <source>
        <dbReference type="SAM" id="SignalP"/>
    </source>
</evidence>
<feature type="signal peptide" evidence="1">
    <location>
        <begin position="1"/>
        <end position="23"/>
    </location>
</feature>
<feature type="chain" id="PRO_5022169523" description="Inverse autotransporter beta-domain domain-containing protein" evidence="1">
    <location>
        <begin position="24"/>
        <end position="158"/>
    </location>
</feature>
<dbReference type="EMBL" id="AP019799">
    <property type="protein sequence ID" value="BBL91978.1"/>
    <property type="molecule type" value="Genomic_DNA"/>
</dbReference>
<proteinExistence type="predicted"/>
<accession>A0A510IFN2</accession>
<evidence type="ECO:0000313" key="2">
    <source>
        <dbReference type="EMBL" id="BBL91978.1"/>
    </source>
</evidence>
<evidence type="ECO:0000313" key="3">
    <source>
        <dbReference type="Proteomes" id="UP000315115"/>
    </source>
</evidence>
<gene>
    <name evidence="2" type="ORF">VroAM7_46310</name>
</gene>
<reference evidence="3" key="1">
    <citation type="submission" date="2019-07" db="EMBL/GenBank/DDBJ databases">
        <title>Complete Genome Sequences of Vibrion rotiferianus strain AM7.</title>
        <authorList>
            <person name="Miyazaki K."/>
            <person name="Wiseschart A."/>
            <person name="Pootanakit K."/>
            <person name="Ishimori K."/>
            <person name="Kitahara K."/>
        </authorList>
    </citation>
    <scope>NUCLEOTIDE SEQUENCE [LARGE SCALE GENOMIC DNA]</scope>
    <source>
        <strain evidence="3">AM7</strain>
    </source>
</reference>
<protein>
    <recommendedName>
        <fullName evidence="4">Inverse autotransporter beta-domain domain-containing protein</fullName>
    </recommendedName>
</protein>
<name>A0A510IFN2_9VIBR</name>
<dbReference type="AlphaFoldDB" id="A0A510IFN2"/>
<organism evidence="2 3">
    <name type="scientific">Vibrio rotiferianus</name>
    <dbReference type="NCBI Taxonomy" id="190895"/>
    <lineage>
        <taxon>Bacteria</taxon>
        <taxon>Pseudomonadati</taxon>
        <taxon>Pseudomonadota</taxon>
        <taxon>Gammaproteobacteria</taxon>
        <taxon>Vibrionales</taxon>
        <taxon>Vibrionaceae</taxon>
        <taxon>Vibrio</taxon>
    </lineage>
</organism>
<dbReference type="Proteomes" id="UP000315115">
    <property type="component" value="Chromosome 2"/>
</dbReference>
<dbReference type="RefSeq" id="WP_143694115.1">
    <property type="nucleotide sequence ID" value="NZ_AP019799.1"/>
</dbReference>
<keyword evidence="1" id="KW-0732">Signal</keyword>
<evidence type="ECO:0008006" key="4">
    <source>
        <dbReference type="Google" id="ProtNLM"/>
    </source>
</evidence>